<dbReference type="AlphaFoldDB" id="A0A420WJZ4"/>
<evidence type="ECO:0000259" key="1">
    <source>
        <dbReference type="Pfam" id="PF07969"/>
    </source>
</evidence>
<dbReference type="RefSeq" id="WP_121099115.1">
    <property type="nucleotide sequence ID" value="NZ_RBII01000001.1"/>
</dbReference>
<reference evidence="2 3" key="1">
    <citation type="submission" date="2018-10" db="EMBL/GenBank/DDBJ databases">
        <title>Genomic Encyclopedia of Type Strains, Phase IV (KMG-IV): sequencing the most valuable type-strain genomes for metagenomic binning, comparative biology and taxonomic classification.</title>
        <authorList>
            <person name="Goeker M."/>
        </authorList>
    </citation>
    <scope>NUCLEOTIDE SEQUENCE [LARGE SCALE GENOMIC DNA]</scope>
    <source>
        <strain evidence="2 3">DSM 22008</strain>
    </source>
</reference>
<dbReference type="PROSITE" id="PS51257">
    <property type="entry name" value="PROKAR_LIPOPROTEIN"/>
    <property type="match status" value="1"/>
</dbReference>
<evidence type="ECO:0000313" key="3">
    <source>
        <dbReference type="Proteomes" id="UP000282211"/>
    </source>
</evidence>
<accession>A0A420WJZ4</accession>
<dbReference type="InterPro" id="IPR032466">
    <property type="entry name" value="Metal_Hydrolase"/>
</dbReference>
<dbReference type="InterPro" id="IPR033932">
    <property type="entry name" value="YtcJ-like"/>
</dbReference>
<organism evidence="2 3">
    <name type="scientific">Litorimonas taeanensis</name>
    <dbReference type="NCBI Taxonomy" id="568099"/>
    <lineage>
        <taxon>Bacteria</taxon>
        <taxon>Pseudomonadati</taxon>
        <taxon>Pseudomonadota</taxon>
        <taxon>Alphaproteobacteria</taxon>
        <taxon>Maricaulales</taxon>
        <taxon>Robiginitomaculaceae</taxon>
    </lineage>
</organism>
<dbReference type="GO" id="GO:0016810">
    <property type="term" value="F:hydrolase activity, acting on carbon-nitrogen (but not peptide) bonds"/>
    <property type="evidence" value="ECO:0007669"/>
    <property type="project" value="InterPro"/>
</dbReference>
<protein>
    <recommendedName>
        <fullName evidence="1">Amidohydrolase 3 domain-containing protein</fullName>
    </recommendedName>
</protein>
<sequence length="571" mass="62448">MRTLSGFGLSFTASLLIGCSDVPLTSKNDNDLIQKAANWCISGGPIYTAIDTNPTTEAIVVTDGVIEYTGSSGGGWCPHPENRHIDLKGGTLYPGLTDGHGHLLGIGLREMTLNLEGTASIEDLQDKVRAETQAKPQDAVIYGRGWIETHWPEGRFPNKDDLDAIATDRPIILERSDGHAVVVNSKALELANIDANTENPFGGAINKDSNGTPTGMLVDNAANLISELVPALTEERRREAYIRGAELYASRGWTSIHSMSVNPNDIPLLNNLAKSGEIKIRVYNSLDIPTDRTMQTMGLDETYENGLVVTRAIKLYADGALGSRGAALLAPYSDDPENEGLMTLREVQVEAFLNTALRNGIQVNTHAIGDKANRYVLQWYKNAFDAVPKSNWKVKDPRWRIEHSQIIHTDDIPLFAKYGIIPSMQPSHAIGDLHFAEDRLGKDRLAGGYAWRSLIDSGARIIGGSDAPVEVGDPRIEFYAATQRKDLNGYSNENWFPSEKVTPQEALKMLTIWPAYGAFTEQTIGTIAVGKQADFSAFNTDIMTASGPEILESQPLFTMVNGEMAYQSKNK</sequence>
<name>A0A420WJZ4_9PROT</name>
<dbReference type="Gene3D" id="3.10.310.70">
    <property type="match status" value="1"/>
</dbReference>
<dbReference type="CDD" id="cd01300">
    <property type="entry name" value="YtcJ_like"/>
    <property type="match status" value="1"/>
</dbReference>
<dbReference type="InterPro" id="IPR011059">
    <property type="entry name" value="Metal-dep_hydrolase_composite"/>
</dbReference>
<dbReference type="Gene3D" id="2.30.40.10">
    <property type="entry name" value="Urease, subunit C, domain 1"/>
    <property type="match status" value="1"/>
</dbReference>
<gene>
    <name evidence="2" type="ORF">DES40_0647</name>
</gene>
<dbReference type="SUPFAM" id="SSF51556">
    <property type="entry name" value="Metallo-dependent hydrolases"/>
    <property type="match status" value="1"/>
</dbReference>
<feature type="domain" description="Amidohydrolase 3" evidence="1">
    <location>
        <begin position="85"/>
        <end position="566"/>
    </location>
</feature>
<dbReference type="OrthoDB" id="9811399at2"/>
<dbReference type="InParanoid" id="A0A420WJZ4"/>
<comment type="caution">
    <text evidence="2">The sequence shown here is derived from an EMBL/GenBank/DDBJ whole genome shotgun (WGS) entry which is preliminary data.</text>
</comment>
<dbReference type="PANTHER" id="PTHR22642:SF2">
    <property type="entry name" value="PROTEIN LONG AFTER FAR-RED 3"/>
    <property type="match status" value="1"/>
</dbReference>
<dbReference type="EMBL" id="RBII01000001">
    <property type="protein sequence ID" value="RKQ71334.1"/>
    <property type="molecule type" value="Genomic_DNA"/>
</dbReference>
<dbReference type="SUPFAM" id="SSF51338">
    <property type="entry name" value="Composite domain of metallo-dependent hydrolases"/>
    <property type="match status" value="1"/>
</dbReference>
<dbReference type="InterPro" id="IPR013108">
    <property type="entry name" value="Amidohydro_3"/>
</dbReference>
<proteinExistence type="predicted"/>
<dbReference type="Proteomes" id="UP000282211">
    <property type="component" value="Unassembled WGS sequence"/>
</dbReference>
<keyword evidence="3" id="KW-1185">Reference proteome</keyword>
<dbReference type="PANTHER" id="PTHR22642">
    <property type="entry name" value="IMIDAZOLONEPROPIONASE"/>
    <property type="match status" value="1"/>
</dbReference>
<dbReference type="Pfam" id="PF07969">
    <property type="entry name" value="Amidohydro_3"/>
    <property type="match status" value="1"/>
</dbReference>
<evidence type="ECO:0000313" key="2">
    <source>
        <dbReference type="EMBL" id="RKQ71334.1"/>
    </source>
</evidence>
<dbReference type="Gene3D" id="3.20.20.140">
    <property type="entry name" value="Metal-dependent hydrolases"/>
    <property type="match status" value="1"/>
</dbReference>